<gene>
    <name evidence="3" type="ORF">SAMN04487788_2307</name>
</gene>
<dbReference type="GO" id="GO:0006310">
    <property type="term" value="P:DNA recombination"/>
    <property type="evidence" value="ECO:0007669"/>
    <property type="project" value="InterPro"/>
</dbReference>
<keyword evidence="2" id="KW-0175">Coiled coil</keyword>
<feature type="coiled-coil region" evidence="2">
    <location>
        <begin position="245"/>
        <end position="274"/>
    </location>
</feature>
<dbReference type="AlphaFoldDB" id="A0A1H0Q954"/>
<dbReference type="CDD" id="cd17242">
    <property type="entry name" value="MobM_relaxase"/>
    <property type="match status" value="1"/>
</dbReference>
<name>A0A1H0Q954_MICTS</name>
<organism evidence="3 4">
    <name type="scientific">Microbacterium testaceum (strain StLB037)</name>
    <dbReference type="NCBI Taxonomy" id="979556"/>
    <lineage>
        <taxon>Bacteria</taxon>
        <taxon>Bacillati</taxon>
        <taxon>Actinomycetota</taxon>
        <taxon>Actinomycetes</taxon>
        <taxon>Micrococcales</taxon>
        <taxon>Microbacteriaceae</taxon>
        <taxon>Microbacterium</taxon>
    </lineage>
</organism>
<dbReference type="Proteomes" id="UP000186456">
    <property type="component" value="Unassembled WGS sequence"/>
</dbReference>
<sequence>MTYDVSHKVGRGGHAKAFFRHIARDVDQAAGFSFPQKNPNIAVERTRLNSTFVNDGNGGFRRPESIDGRPPSDEFDDYLRRRLSTVSKSLRKDAVLIRGVVLQLDPKWFDQHNPGWREEGLNADAAKYTRAVVQWAQTEFGQRNIVGMSMHLDEVNPGLQLMMTPVTSDGRLAQKEFFKGPADLKRQHRDVRNAVAAEGYDVEYRVTERSKEHLSSSEFQARAIQLHRTATELEFERDISTRMKREMAERAIRLDEEERLVAEREKRATARENEVLQSRAMSAQQSEAVRKAWKHARELHESAQNAVAAVESDRERISQLAARLSAVPPFFERWLDRTKAGGHPLRARYEADVNRMRSELGIEKEFLTIPTDKEAGGLEL</sequence>
<dbReference type="Pfam" id="PF01076">
    <property type="entry name" value="Mob_Pre"/>
    <property type="match status" value="1"/>
</dbReference>
<proteinExistence type="inferred from homology"/>
<evidence type="ECO:0000256" key="1">
    <source>
        <dbReference type="ARBA" id="ARBA00010657"/>
    </source>
</evidence>
<dbReference type="RefSeq" id="WP_176786356.1">
    <property type="nucleotide sequence ID" value="NZ_FNJN01000004.1"/>
</dbReference>
<evidence type="ECO:0000313" key="3">
    <source>
        <dbReference type="EMBL" id="SDP13854.1"/>
    </source>
</evidence>
<dbReference type="InterPro" id="IPR001668">
    <property type="entry name" value="Mob_Pre"/>
</dbReference>
<accession>A0A1H0Q954</accession>
<evidence type="ECO:0000256" key="2">
    <source>
        <dbReference type="SAM" id="Coils"/>
    </source>
</evidence>
<comment type="similarity">
    <text evidence="1">Belongs to the plasmid mobilization pre family.</text>
</comment>
<evidence type="ECO:0000313" key="4">
    <source>
        <dbReference type="Proteomes" id="UP000186456"/>
    </source>
</evidence>
<dbReference type="Gene3D" id="3.30.930.30">
    <property type="match status" value="1"/>
</dbReference>
<reference evidence="3 4" key="1">
    <citation type="submission" date="2016-10" db="EMBL/GenBank/DDBJ databases">
        <authorList>
            <person name="de Groot N.N."/>
        </authorList>
    </citation>
    <scope>NUCLEOTIDE SEQUENCE [LARGE SCALE GENOMIC DNA]</scope>
    <source>
        <strain evidence="3 4">StLB037</strain>
    </source>
</reference>
<protein>
    <submittedName>
        <fullName evidence="3">Plasmid recombination enzyme</fullName>
    </submittedName>
</protein>
<dbReference type="EMBL" id="FNJN01000004">
    <property type="protein sequence ID" value="SDP13854.1"/>
    <property type="molecule type" value="Genomic_DNA"/>
</dbReference>
<dbReference type="GO" id="GO:0003677">
    <property type="term" value="F:DNA binding"/>
    <property type="evidence" value="ECO:0007669"/>
    <property type="project" value="InterPro"/>
</dbReference>